<dbReference type="EMBL" id="FQVN01000015">
    <property type="protein sequence ID" value="SHG86200.1"/>
    <property type="molecule type" value="Genomic_DNA"/>
</dbReference>
<gene>
    <name evidence="3" type="ORF">SAMN05444320_11544</name>
</gene>
<evidence type="ECO:0000313" key="3">
    <source>
        <dbReference type="EMBL" id="SHG86200.1"/>
    </source>
</evidence>
<feature type="signal peptide" evidence="2">
    <location>
        <begin position="1"/>
        <end position="26"/>
    </location>
</feature>
<evidence type="ECO:0000256" key="2">
    <source>
        <dbReference type="SAM" id="SignalP"/>
    </source>
</evidence>
<accession>A0A1M5N9K5</accession>
<dbReference type="STRING" id="2017.SAMN05444320_11544"/>
<keyword evidence="2" id="KW-0732">Signal</keyword>
<reference evidence="3 4" key="1">
    <citation type="submission" date="2016-11" db="EMBL/GenBank/DDBJ databases">
        <authorList>
            <person name="Jaros S."/>
            <person name="Januszkiewicz K."/>
            <person name="Wedrychowicz H."/>
        </authorList>
    </citation>
    <scope>NUCLEOTIDE SEQUENCE [LARGE SCALE GENOMIC DNA]</scope>
    <source>
        <strain evidence="3 4">DSM 44523</strain>
    </source>
</reference>
<name>A0A1M5N9K5_STRHI</name>
<evidence type="ECO:0000256" key="1">
    <source>
        <dbReference type="SAM" id="MobiDB-lite"/>
    </source>
</evidence>
<dbReference type="Proteomes" id="UP000184501">
    <property type="component" value="Unassembled WGS sequence"/>
</dbReference>
<feature type="chain" id="PRO_5012522353" evidence="2">
    <location>
        <begin position="27"/>
        <end position="198"/>
    </location>
</feature>
<protein>
    <submittedName>
        <fullName evidence="3">Uncharacterized protein</fullName>
    </submittedName>
</protein>
<evidence type="ECO:0000313" key="4">
    <source>
        <dbReference type="Proteomes" id="UP000184501"/>
    </source>
</evidence>
<dbReference type="RefSeq" id="WP_143174474.1">
    <property type="nucleotide sequence ID" value="NZ_FQVN01000015.1"/>
</dbReference>
<proteinExistence type="predicted"/>
<dbReference type="AlphaFoldDB" id="A0A1M5N9K5"/>
<sequence length="198" mass="21469">MRKTITLSLLTVLAGSLTGLAPQAQAAESDLSWSAEPTTAKGRTAGTETVGAATTEAPAAPPWGACGLSTDENKEVRTFSGTQRRLWVLRCGGPKHSSTPAWGYRHILWRHRGDFERMSAGTDQNWRDIADLSLDSIAKDPDRWADAGGGKECRSRLIYLINRRTGQVVRTQIVRQIAVFKGANSNDIITAYPASAQC</sequence>
<keyword evidence="4" id="KW-1185">Reference proteome</keyword>
<dbReference type="OrthoDB" id="5144412at2"/>
<organism evidence="3 4">
    <name type="scientific">Streptoalloteichus hindustanus</name>
    <dbReference type="NCBI Taxonomy" id="2017"/>
    <lineage>
        <taxon>Bacteria</taxon>
        <taxon>Bacillati</taxon>
        <taxon>Actinomycetota</taxon>
        <taxon>Actinomycetes</taxon>
        <taxon>Pseudonocardiales</taxon>
        <taxon>Pseudonocardiaceae</taxon>
        <taxon>Streptoalloteichus</taxon>
    </lineage>
</organism>
<feature type="region of interest" description="Disordered" evidence="1">
    <location>
        <begin position="27"/>
        <end position="47"/>
    </location>
</feature>